<dbReference type="PROSITE" id="PS00211">
    <property type="entry name" value="ABC_TRANSPORTER_1"/>
    <property type="match status" value="1"/>
</dbReference>
<dbReference type="PANTHER" id="PTHR43776:SF7">
    <property type="entry name" value="D,D-DIPEPTIDE TRANSPORT ATP-BINDING PROTEIN DDPF-RELATED"/>
    <property type="match status" value="1"/>
</dbReference>
<dbReference type="InterPro" id="IPR003593">
    <property type="entry name" value="AAA+_ATPase"/>
</dbReference>
<sequence>MSSPAEPLLDIKGLTVRYRVKGRTVTAANAFDLDVRPGEIVALTGPSGSGKSTVAHAVLGLLPTTAEITAGRITFAGQSLAGLPERRMRALRGSQIALIPQDPGAALNPVQRVGAQVAEALIVNGLAGRRDAPAAVMDLLAEAGVPDPGRRAGQYPHELSGGLRQRVLIAIAIAARPRLIVADEPTSALDSIVRGQILDLVESLARAARTSVLIVTHDPAAAGRADRVVTMGADVRPRLRPAAPVAPASAEAHLRVEGLVKEYRPAVRAVDEVSFTLPAGQTLALIGESGSGKSTVARMVLGLVEPTAGRIMLGDTPITGATGARLRELRRHVQIVYQNPFTSLNPRMTVRQIVTDPLASYRIGTRAERRARAAELLDRVGLPAALLDRRPRELSGGQRQRVAIARALALSPDLLICDEPTSALDAAAQDHVLALLARLQDDLGLTYLFISHDFAAVRRLAHHVAVIRDGRLVETGPAARVLAAPRHPHTQALLAAAPASPALQS</sequence>
<dbReference type="GO" id="GO:0055085">
    <property type="term" value="P:transmembrane transport"/>
    <property type="evidence" value="ECO:0007669"/>
    <property type="project" value="UniProtKB-ARBA"/>
</dbReference>
<dbReference type="SMART" id="SM00382">
    <property type="entry name" value="AAA"/>
    <property type="match status" value="2"/>
</dbReference>
<dbReference type="InterPro" id="IPR017871">
    <property type="entry name" value="ABC_transporter-like_CS"/>
</dbReference>
<feature type="domain" description="ABC transporter" evidence="5">
    <location>
        <begin position="254"/>
        <end position="494"/>
    </location>
</feature>
<evidence type="ECO:0000256" key="3">
    <source>
        <dbReference type="ARBA" id="ARBA00022741"/>
    </source>
</evidence>
<protein>
    <submittedName>
        <fullName evidence="6">ABC transporter ATP-binding protein</fullName>
    </submittedName>
</protein>
<dbReference type="OrthoDB" id="2986442at2"/>
<evidence type="ECO:0000256" key="4">
    <source>
        <dbReference type="ARBA" id="ARBA00022840"/>
    </source>
</evidence>
<dbReference type="Gene3D" id="3.40.50.300">
    <property type="entry name" value="P-loop containing nucleotide triphosphate hydrolases"/>
    <property type="match status" value="2"/>
</dbReference>
<evidence type="ECO:0000256" key="1">
    <source>
        <dbReference type="ARBA" id="ARBA00005417"/>
    </source>
</evidence>
<dbReference type="GO" id="GO:0005524">
    <property type="term" value="F:ATP binding"/>
    <property type="evidence" value="ECO:0007669"/>
    <property type="project" value="UniProtKB-KW"/>
</dbReference>
<evidence type="ECO:0000313" key="7">
    <source>
        <dbReference type="Proteomes" id="UP000306628"/>
    </source>
</evidence>
<dbReference type="EMBL" id="VCKX01000046">
    <property type="protein sequence ID" value="TMR34321.1"/>
    <property type="molecule type" value="Genomic_DNA"/>
</dbReference>
<dbReference type="Pfam" id="PF00005">
    <property type="entry name" value="ABC_tran"/>
    <property type="match status" value="2"/>
</dbReference>
<keyword evidence="7" id="KW-1185">Reference proteome</keyword>
<keyword evidence="3" id="KW-0547">Nucleotide-binding</keyword>
<organism evidence="6 7">
    <name type="scientific">Nonomuraea zeae</name>
    <dbReference type="NCBI Taxonomy" id="1642303"/>
    <lineage>
        <taxon>Bacteria</taxon>
        <taxon>Bacillati</taxon>
        <taxon>Actinomycetota</taxon>
        <taxon>Actinomycetes</taxon>
        <taxon>Streptosporangiales</taxon>
        <taxon>Streptosporangiaceae</taxon>
        <taxon>Nonomuraea</taxon>
    </lineage>
</organism>
<dbReference type="InterPro" id="IPR050319">
    <property type="entry name" value="ABC_transp_ATP-bind"/>
</dbReference>
<keyword evidence="2" id="KW-0813">Transport</keyword>
<gene>
    <name evidence="6" type="ORF">ETD85_17295</name>
</gene>
<feature type="domain" description="ABC transporter" evidence="5">
    <location>
        <begin position="11"/>
        <end position="258"/>
    </location>
</feature>
<keyword evidence="4 6" id="KW-0067">ATP-binding</keyword>
<dbReference type="AlphaFoldDB" id="A0A5S4GP42"/>
<reference evidence="6 7" key="1">
    <citation type="submission" date="2019-05" db="EMBL/GenBank/DDBJ databases">
        <title>Draft genome sequence of Nonomuraea zeae DSM 100528.</title>
        <authorList>
            <person name="Saricaoglu S."/>
            <person name="Isik K."/>
        </authorList>
    </citation>
    <scope>NUCLEOTIDE SEQUENCE [LARGE SCALE GENOMIC DNA]</scope>
    <source>
        <strain evidence="6 7">DSM 100528</strain>
    </source>
</reference>
<evidence type="ECO:0000259" key="5">
    <source>
        <dbReference type="PROSITE" id="PS50893"/>
    </source>
</evidence>
<dbReference type="Proteomes" id="UP000306628">
    <property type="component" value="Unassembled WGS sequence"/>
</dbReference>
<proteinExistence type="inferred from homology"/>
<accession>A0A5S4GP42</accession>
<evidence type="ECO:0000313" key="6">
    <source>
        <dbReference type="EMBL" id="TMR34321.1"/>
    </source>
</evidence>
<dbReference type="PANTHER" id="PTHR43776">
    <property type="entry name" value="TRANSPORT ATP-BINDING PROTEIN"/>
    <property type="match status" value="1"/>
</dbReference>
<comment type="similarity">
    <text evidence="1">Belongs to the ABC transporter superfamily.</text>
</comment>
<comment type="caution">
    <text evidence="6">The sequence shown here is derived from an EMBL/GenBank/DDBJ whole genome shotgun (WGS) entry which is preliminary data.</text>
</comment>
<dbReference type="InterPro" id="IPR027417">
    <property type="entry name" value="P-loop_NTPase"/>
</dbReference>
<dbReference type="GO" id="GO:0016887">
    <property type="term" value="F:ATP hydrolysis activity"/>
    <property type="evidence" value="ECO:0007669"/>
    <property type="project" value="InterPro"/>
</dbReference>
<dbReference type="CDD" id="cd03257">
    <property type="entry name" value="ABC_NikE_OppD_transporters"/>
    <property type="match status" value="2"/>
</dbReference>
<evidence type="ECO:0000256" key="2">
    <source>
        <dbReference type="ARBA" id="ARBA00022448"/>
    </source>
</evidence>
<dbReference type="RefSeq" id="WP_138690743.1">
    <property type="nucleotide sequence ID" value="NZ_JBHSAZ010000025.1"/>
</dbReference>
<dbReference type="InterPro" id="IPR003439">
    <property type="entry name" value="ABC_transporter-like_ATP-bd"/>
</dbReference>
<name>A0A5S4GP42_9ACTN</name>
<dbReference type="PROSITE" id="PS50893">
    <property type="entry name" value="ABC_TRANSPORTER_2"/>
    <property type="match status" value="2"/>
</dbReference>
<dbReference type="SUPFAM" id="SSF52540">
    <property type="entry name" value="P-loop containing nucleoside triphosphate hydrolases"/>
    <property type="match status" value="2"/>
</dbReference>